<evidence type="ECO:0000256" key="2">
    <source>
        <dbReference type="ARBA" id="ARBA00022729"/>
    </source>
</evidence>
<dbReference type="SUPFAM" id="SSF53850">
    <property type="entry name" value="Periplasmic binding protein-like II"/>
    <property type="match status" value="1"/>
</dbReference>
<evidence type="ECO:0000313" key="7">
    <source>
        <dbReference type="Proteomes" id="UP000663623"/>
    </source>
</evidence>
<evidence type="ECO:0000313" key="6">
    <source>
        <dbReference type="EMBL" id="BCS82251.1"/>
    </source>
</evidence>
<dbReference type="InterPro" id="IPR006059">
    <property type="entry name" value="SBP"/>
</dbReference>
<keyword evidence="3" id="KW-0472">Membrane</keyword>
<gene>
    <name evidence="6" type="ORF">CaldiYA01_22110</name>
</gene>
<name>A0ABN6E9P4_9FIRM</name>
<proteinExistence type="predicted"/>
<dbReference type="Gene3D" id="3.40.190.10">
    <property type="entry name" value="Periplasmic binding protein-like II"/>
    <property type="match status" value="2"/>
</dbReference>
<evidence type="ECO:0000256" key="4">
    <source>
        <dbReference type="ARBA" id="ARBA00023139"/>
    </source>
</evidence>
<dbReference type="PANTHER" id="PTHR43649">
    <property type="entry name" value="ARABINOSE-BINDING PROTEIN-RELATED"/>
    <property type="match status" value="1"/>
</dbReference>
<evidence type="ECO:0000256" key="3">
    <source>
        <dbReference type="ARBA" id="ARBA00023136"/>
    </source>
</evidence>
<keyword evidence="2" id="KW-0732">Signal</keyword>
<keyword evidence="1" id="KW-1003">Cell membrane</keyword>
<organism evidence="6 7">
    <name type="scientific">Caldicellulosiruptor diazotrophicus</name>
    <dbReference type="NCBI Taxonomy" id="2806205"/>
    <lineage>
        <taxon>Bacteria</taxon>
        <taxon>Bacillati</taxon>
        <taxon>Bacillota</taxon>
        <taxon>Bacillota incertae sedis</taxon>
        <taxon>Caldicellulosiruptorales</taxon>
        <taxon>Caldicellulosiruptoraceae</taxon>
        <taxon>Caldicellulosiruptor</taxon>
    </lineage>
</organism>
<dbReference type="InterPro" id="IPR050490">
    <property type="entry name" value="Bact_solute-bd_prot1"/>
</dbReference>
<sequence>MKRHKMISKTVMLILLLSLILLNTLPNLSALGATKSTKPTLTYWVNLSGRIGAHYQNYSQLPLYQMIMKKFNVNIQFLHPPQGGETEQFNLIIATRQLPDIMEASWEGYPGGVYKAIEDRIIIKLNPYLEKYAPNLKKFLDSRPDIKKMMTLDDGTVYNFPFIRGDRILCIFYGPMIRRDWLKKLNLQVPETVDDWYKMLVTFKNNKNKLPGVKTPFYPFSILAYGTNNGNPRRTFDYCGFLVGAWGFKTDFYVENGKVKFGALHPNFKDFIAVLQKWWREGLIDPDIITTNNSGIEAKILNNQVASFLGLIGGNMGTFLANKKGTEFDLIGVPYPVLKRGQTPEFSQMDFYYRNYGAAITTACKNIPLAMKILDWAYSKEGHMAYNYGILGKTYNIIKGKIYYTDLILRDSQGPVSAISKYTRSQVDGPFIQAKEFVEQTRLPQQVEAAQNYAKSKNDKWLPPLSLTTDEAQKLSNIMNTINTYYDETFSKLITGKSNDIQGLVKTLKKMRIEEAIKIYQIAYDRYVKR</sequence>
<dbReference type="EMBL" id="AP024480">
    <property type="protein sequence ID" value="BCS82251.1"/>
    <property type="molecule type" value="Genomic_DNA"/>
</dbReference>
<evidence type="ECO:0000256" key="5">
    <source>
        <dbReference type="ARBA" id="ARBA00023288"/>
    </source>
</evidence>
<reference evidence="6 7" key="1">
    <citation type="submission" date="2021-02" db="EMBL/GenBank/DDBJ databases">
        <title>Nitrogen-fixing ability and nitrogen fixation related genes of thermophilic fermentative bacteria in the genus Caldicellulosiruptor.</title>
        <authorList>
            <person name="Chen Y."/>
            <person name="Nishihara A."/>
            <person name="Haruta S."/>
        </authorList>
    </citation>
    <scope>NUCLEOTIDE SEQUENCE [LARGE SCALE GENOMIC DNA]</scope>
    <source>
        <strain evidence="6 7">YA01</strain>
    </source>
</reference>
<accession>A0ABN6E9P4</accession>
<dbReference type="PANTHER" id="PTHR43649:SF33">
    <property type="entry name" value="POLYGALACTURONAN_RHAMNOGALACTURONAN-BINDING PROTEIN YTCQ"/>
    <property type="match status" value="1"/>
</dbReference>
<dbReference type="RefSeq" id="WP_207179707.1">
    <property type="nucleotide sequence ID" value="NZ_AP024480.1"/>
</dbReference>
<keyword evidence="4" id="KW-0564">Palmitate</keyword>
<protein>
    <recommendedName>
        <fullName evidence="8">Extracellular solute-binding protein family 1</fullName>
    </recommendedName>
</protein>
<dbReference type="Pfam" id="PF01547">
    <property type="entry name" value="SBP_bac_1"/>
    <property type="match status" value="1"/>
</dbReference>
<evidence type="ECO:0000256" key="1">
    <source>
        <dbReference type="ARBA" id="ARBA00022475"/>
    </source>
</evidence>
<keyword evidence="7" id="KW-1185">Reference proteome</keyword>
<dbReference type="Proteomes" id="UP000663623">
    <property type="component" value="Chromosome"/>
</dbReference>
<evidence type="ECO:0008006" key="8">
    <source>
        <dbReference type="Google" id="ProtNLM"/>
    </source>
</evidence>
<keyword evidence="5" id="KW-0449">Lipoprotein</keyword>